<dbReference type="Proteomes" id="UP001066276">
    <property type="component" value="Chromosome 8"/>
</dbReference>
<feature type="compositionally biased region" description="Basic and acidic residues" evidence="1">
    <location>
        <begin position="1"/>
        <end position="14"/>
    </location>
</feature>
<organism evidence="2 3">
    <name type="scientific">Pleurodeles waltl</name>
    <name type="common">Iberian ribbed newt</name>
    <dbReference type="NCBI Taxonomy" id="8319"/>
    <lineage>
        <taxon>Eukaryota</taxon>
        <taxon>Metazoa</taxon>
        <taxon>Chordata</taxon>
        <taxon>Craniata</taxon>
        <taxon>Vertebrata</taxon>
        <taxon>Euteleostomi</taxon>
        <taxon>Amphibia</taxon>
        <taxon>Batrachia</taxon>
        <taxon>Caudata</taxon>
        <taxon>Salamandroidea</taxon>
        <taxon>Salamandridae</taxon>
        <taxon>Pleurodelinae</taxon>
        <taxon>Pleurodeles</taxon>
    </lineage>
</organism>
<feature type="compositionally biased region" description="Gly residues" evidence="1">
    <location>
        <begin position="18"/>
        <end position="32"/>
    </location>
</feature>
<gene>
    <name evidence="2" type="ORF">NDU88_004830</name>
</gene>
<evidence type="ECO:0000313" key="2">
    <source>
        <dbReference type="EMBL" id="KAJ1116624.1"/>
    </source>
</evidence>
<sequence>MAHDDACGERRPEQVEGAGQGPRVGGQAGGPMGPRSTLRLGGRRDKEQRQLLCAATEVDRRPTTAQLAYRAEECQEPEGHVEARGGRRVEAPRPWDLVDCWCVRPPAERPFKGIEKYLGNITPAHDLR</sequence>
<accession>A0AAV7NM47</accession>
<proteinExistence type="predicted"/>
<comment type="caution">
    <text evidence="2">The sequence shown here is derived from an EMBL/GenBank/DDBJ whole genome shotgun (WGS) entry which is preliminary data.</text>
</comment>
<evidence type="ECO:0000313" key="3">
    <source>
        <dbReference type="Proteomes" id="UP001066276"/>
    </source>
</evidence>
<name>A0AAV7NM47_PLEWA</name>
<dbReference type="EMBL" id="JANPWB010000012">
    <property type="protein sequence ID" value="KAJ1116624.1"/>
    <property type="molecule type" value="Genomic_DNA"/>
</dbReference>
<reference evidence="2" key="1">
    <citation type="journal article" date="2022" name="bioRxiv">
        <title>Sequencing and chromosome-scale assembly of the giantPleurodeles waltlgenome.</title>
        <authorList>
            <person name="Brown T."/>
            <person name="Elewa A."/>
            <person name="Iarovenko S."/>
            <person name="Subramanian E."/>
            <person name="Araus A.J."/>
            <person name="Petzold A."/>
            <person name="Susuki M."/>
            <person name="Suzuki K.-i.T."/>
            <person name="Hayashi T."/>
            <person name="Toyoda A."/>
            <person name="Oliveira C."/>
            <person name="Osipova E."/>
            <person name="Leigh N.D."/>
            <person name="Simon A."/>
            <person name="Yun M.H."/>
        </authorList>
    </citation>
    <scope>NUCLEOTIDE SEQUENCE</scope>
    <source>
        <strain evidence="2">20211129_DDA</strain>
        <tissue evidence="2">Liver</tissue>
    </source>
</reference>
<protein>
    <submittedName>
        <fullName evidence="2">Uncharacterized protein</fullName>
    </submittedName>
</protein>
<evidence type="ECO:0000256" key="1">
    <source>
        <dbReference type="SAM" id="MobiDB-lite"/>
    </source>
</evidence>
<feature type="region of interest" description="Disordered" evidence="1">
    <location>
        <begin position="1"/>
        <end position="46"/>
    </location>
</feature>
<dbReference type="AlphaFoldDB" id="A0AAV7NM47"/>
<keyword evidence="3" id="KW-1185">Reference proteome</keyword>